<dbReference type="FunFam" id="2.60.40.10:FF:001514">
    <property type="entry name" value="CD8 alpha chain"/>
    <property type="match status" value="1"/>
</dbReference>
<dbReference type="InterPro" id="IPR036179">
    <property type="entry name" value="Ig-like_dom_sf"/>
</dbReference>
<feature type="domain" description="Ig-like" evidence="18">
    <location>
        <begin position="15"/>
        <end position="131"/>
    </location>
</feature>
<keyword evidence="4 16" id="KW-0812">Transmembrane</keyword>
<keyword evidence="12" id="KW-0325">Glycoprotein</keyword>
<evidence type="ECO:0000256" key="7">
    <source>
        <dbReference type="ARBA" id="ARBA00022989"/>
    </source>
</evidence>
<evidence type="ECO:0000313" key="19">
    <source>
        <dbReference type="EMBL" id="RLW08989.1"/>
    </source>
</evidence>
<organism evidence="19 20">
    <name type="scientific">Chloebia gouldiae</name>
    <name type="common">Gouldian finch</name>
    <name type="synonym">Erythrura gouldiae</name>
    <dbReference type="NCBI Taxonomy" id="44316"/>
    <lineage>
        <taxon>Eukaryota</taxon>
        <taxon>Metazoa</taxon>
        <taxon>Chordata</taxon>
        <taxon>Craniata</taxon>
        <taxon>Vertebrata</taxon>
        <taxon>Euteleostomi</taxon>
        <taxon>Archelosauria</taxon>
        <taxon>Archosauria</taxon>
        <taxon>Dinosauria</taxon>
        <taxon>Saurischia</taxon>
        <taxon>Theropoda</taxon>
        <taxon>Coelurosauria</taxon>
        <taxon>Aves</taxon>
        <taxon>Neognathae</taxon>
        <taxon>Neoaves</taxon>
        <taxon>Telluraves</taxon>
        <taxon>Australaves</taxon>
        <taxon>Passeriformes</taxon>
        <taxon>Passeroidea</taxon>
        <taxon>Passeridae</taxon>
        <taxon>Chloebia</taxon>
    </lineage>
</organism>
<feature type="transmembrane region" description="Helical" evidence="16">
    <location>
        <begin position="355"/>
        <end position="378"/>
    </location>
</feature>
<protein>
    <recommendedName>
        <fullName evidence="2">T-cell surface glycoprotein CD8 alpha chain</fullName>
    </recommendedName>
</protein>
<dbReference type="PROSITE" id="PS50835">
    <property type="entry name" value="IG_LIKE"/>
    <property type="match status" value="2"/>
</dbReference>
<keyword evidence="7 16" id="KW-1133">Transmembrane helix</keyword>
<keyword evidence="10" id="KW-0564">Palmitate</keyword>
<dbReference type="Gene3D" id="2.60.40.10">
    <property type="entry name" value="Immunoglobulins"/>
    <property type="match status" value="2"/>
</dbReference>
<dbReference type="SMART" id="SM00406">
    <property type="entry name" value="IGv"/>
    <property type="match status" value="2"/>
</dbReference>
<dbReference type="SMART" id="SM00409">
    <property type="entry name" value="IG"/>
    <property type="match status" value="2"/>
</dbReference>
<evidence type="ECO:0000256" key="14">
    <source>
        <dbReference type="ARBA" id="ARBA00023319"/>
    </source>
</evidence>
<keyword evidence="20" id="KW-1185">Reference proteome</keyword>
<evidence type="ECO:0000256" key="13">
    <source>
        <dbReference type="ARBA" id="ARBA00023288"/>
    </source>
</evidence>
<evidence type="ECO:0000256" key="15">
    <source>
        <dbReference type="SAM" id="MobiDB-lite"/>
    </source>
</evidence>
<evidence type="ECO:0000256" key="11">
    <source>
        <dbReference type="ARBA" id="ARBA00023157"/>
    </source>
</evidence>
<comment type="subcellular location">
    <subcellularLocation>
        <location evidence="1">Cell membrane</location>
        <topology evidence="1">Single-pass type I membrane protein</topology>
    </subcellularLocation>
</comment>
<name>A0A3L8SU90_CHLGU</name>
<keyword evidence="8" id="KW-1064">Adaptive immunity</keyword>
<dbReference type="Proteomes" id="UP000276834">
    <property type="component" value="Unassembled WGS sequence"/>
</dbReference>
<dbReference type="GO" id="GO:0007166">
    <property type="term" value="P:cell surface receptor signaling pathway"/>
    <property type="evidence" value="ECO:0007669"/>
    <property type="project" value="TreeGrafter"/>
</dbReference>
<feature type="domain" description="Ig-like" evidence="18">
    <location>
        <begin position="194"/>
        <end position="304"/>
    </location>
</feature>
<evidence type="ECO:0000256" key="9">
    <source>
        <dbReference type="ARBA" id="ARBA00023136"/>
    </source>
</evidence>
<evidence type="ECO:0000256" key="12">
    <source>
        <dbReference type="ARBA" id="ARBA00023180"/>
    </source>
</evidence>
<keyword evidence="9 16" id="KW-0472">Membrane</keyword>
<evidence type="ECO:0000256" key="16">
    <source>
        <dbReference type="SAM" id="Phobius"/>
    </source>
</evidence>
<evidence type="ECO:0000256" key="3">
    <source>
        <dbReference type="ARBA" id="ARBA00022475"/>
    </source>
</evidence>
<feature type="chain" id="PRO_5018325949" description="T-cell surface glycoprotein CD8 alpha chain" evidence="17">
    <location>
        <begin position="21"/>
        <end position="417"/>
    </location>
</feature>
<dbReference type="Pfam" id="PF07686">
    <property type="entry name" value="V-set"/>
    <property type="match status" value="2"/>
</dbReference>
<dbReference type="STRING" id="44316.ENSEGOP00005001893"/>
<sequence length="417" mass="46785">MAQPWLHLCICLQIPGFYTALLLTQTPGHILTQTNNKTEILCELKKEHTGVYWYRWSQERQHFEFLLFSNALGKAAYGPNVKWDKFSVHEARSHGSYSLHISHLHPSDSGTYYCSVSQSSQLLLGSGTQLTVVDALPPKTTQTPVSKKPVPRITKGKASREGPCSPLVWIPLAAAVLLLLLSLVLSAYRLYRCPGIYVQALEIKVRSPKDITQLRVGQKLELECHTDKNYGASWIRQDKHGTLHFIVFISSLSRATFGENQRPAHRFEASKLNTIYRLVVKSFSAEDEGTYFCVMNLNQMLYFSPGRPAFLPVTTTVAPTTCGPTSKRGTTEEPNLKTPDPEGRTQEDLHFLCHILIWVPLAGACLLLLIALVITIVLCQQTRRRRCTCKSLRKAKILQEDNKQGVEKVLAKGKASD</sequence>
<dbReference type="PANTHER" id="PTHR10441">
    <property type="entry name" value="CD8 ALPHA CHAIN"/>
    <property type="match status" value="1"/>
</dbReference>
<dbReference type="AlphaFoldDB" id="A0A3L8SU90"/>
<evidence type="ECO:0000256" key="8">
    <source>
        <dbReference type="ARBA" id="ARBA00023130"/>
    </source>
</evidence>
<dbReference type="GO" id="GO:0009897">
    <property type="term" value="C:external side of plasma membrane"/>
    <property type="evidence" value="ECO:0007669"/>
    <property type="project" value="TreeGrafter"/>
</dbReference>
<dbReference type="GO" id="GO:0045065">
    <property type="term" value="P:cytotoxic T cell differentiation"/>
    <property type="evidence" value="ECO:0007669"/>
    <property type="project" value="TreeGrafter"/>
</dbReference>
<evidence type="ECO:0000256" key="6">
    <source>
        <dbReference type="ARBA" id="ARBA00022859"/>
    </source>
</evidence>
<reference evidence="19 20" key="1">
    <citation type="journal article" date="2018" name="Proc. R. Soc. B">
        <title>A non-coding region near Follistatin controls head colour polymorphism in the Gouldian finch.</title>
        <authorList>
            <person name="Toomey M.B."/>
            <person name="Marques C.I."/>
            <person name="Andrade P."/>
            <person name="Araujo P.M."/>
            <person name="Sabatino S."/>
            <person name="Gazda M.A."/>
            <person name="Afonso S."/>
            <person name="Lopes R.J."/>
            <person name="Corbo J.C."/>
            <person name="Carneiro M."/>
        </authorList>
    </citation>
    <scope>NUCLEOTIDE SEQUENCE [LARGE SCALE GENOMIC DNA]</scope>
    <source>
        <strain evidence="19">Red01</strain>
        <tissue evidence="19">Muscle</tissue>
    </source>
</reference>
<feature type="region of interest" description="Disordered" evidence="15">
    <location>
        <begin position="321"/>
        <end position="342"/>
    </location>
</feature>
<accession>A0A3L8SU90</accession>
<evidence type="ECO:0000259" key="18">
    <source>
        <dbReference type="PROSITE" id="PS50835"/>
    </source>
</evidence>
<evidence type="ECO:0000256" key="17">
    <source>
        <dbReference type="SAM" id="SignalP"/>
    </source>
</evidence>
<dbReference type="SUPFAM" id="SSF48726">
    <property type="entry name" value="Immunoglobulin"/>
    <property type="match status" value="2"/>
</dbReference>
<keyword evidence="3" id="KW-1003">Cell membrane</keyword>
<evidence type="ECO:0000256" key="10">
    <source>
        <dbReference type="ARBA" id="ARBA00023139"/>
    </source>
</evidence>
<proteinExistence type="predicted"/>
<dbReference type="InterPro" id="IPR013783">
    <property type="entry name" value="Ig-like_fold"/>
</dbReference>
<evidence type="ECO:0000256" key="5">
    <source>
        <dbReference type="ARBA" id="ARBA00022729"/>
    </source>
</evidence>
<feature type="transmembrane region" description="Helical" evidence="16">
    <location>
        <begin position="167"/>
        <end position="191"/>
    </location>
</feature>
<feature type="compositionally biased region" description="Basic and acidic residues" evidence="15">
    <location>
        <begin position="329"/>
        <end position="342"/>
    </location>
</feature>
<dbReference type="OrthoDB" id="9906515at2759"/>
<gene>
    <name evidence="19" type="ORF">DV515_00003037</name>
</gene>
<dbReference type="InterPro" id="IPR003599">
    <property type="entry name" value="Ig_sub"/>
</dbReference>
<keyword evidence="6" id="KW-0391">Immunity</keyword>
<dbReference type="InterPro" id="IPR013106">
    <property type="entry name" value="Ig_V-set"/>
</dbReference>
<evidence type="ECO:0000256" key="2">
    <source>
        <dbReference type="ARBA" id="ARBA00021525"/>
    </source>
</evidence>
<evidence type="ECO:0000256" key="1">
    <source>
        <dbReference type="ARBA" id="ARBA00004251"/>
    </source>
</evidence>
<keyword evidence="13" id="KW-0449">Lipoprotein</keyword>
<comment type="caution">
    <text evidence="19">The sequence shown here is derived from an EMBL/GenBank/DDBJ whole genome shotgun (WGS) entry which is preliminary data.</text>
</comment>
<dbReference type="PANTHER" id="PTHR10441:SF2">
    <property type="entry name" value="T-CELL SURFACE GLYCOPROTEIN CD8 ALPHA CHAIN"/>
    <property type="match status" value="1"/>
</dbReference>
<dbReference type="InterPro" id="IPR007110">
    <property type="entry name" value="Ig-like_dom"/>
</dbReference>
<evidence type="ECO:0000313" key="20">
    <source>
        <dbReference type="Proteomes" id="UP000276834"/>
    </source>
</evidence>
<keyword evidence="11" id="KW-1015">Disulfide bond</keyword>
<feature type="signal peptide" evidence="17">
    <location>
        <begin position="1"/>
        <end position="20"/>
    </location>
</feature>
<keyword evidence="5 17" id="KW-0732">Signal</keyword>
<keyword evidence="14" id="KW-0393">Immunoglobulin domain</keyword>
<evidence type="ECO:0000256" key="4">
    <source>
        <dbReference type="ARBA" id="ARBA00022692"/>
    </source>
</evidence>
<dbReference type="InterPro" id="IPR015468">
    <property type="entry name" value="CD8_asu"/>
</dbReference>
<dbReference type="EMBL" id="QUSF01000005">
    <property type="protein sequence ID" value="RLW08989.1"/>
    <property type="molecule type" value="Genomic_DNA"/>
</dbReference>
<dbReference type="GO" id="GO:0002456">
    <property type="term" value="P:T cell mediated immunity"/>
    <property type="evidence" value="ECO:0007669"/>
    <property type="project" value="TreeGrafter"/>
</dbReference>